<dbReference type="NCBIfam" id="TIGR02905">
    <property type="entry name" value="spore_yutH"/>
    <property type="match status" value="1"/>
</dbReference>
<dbReference type="InterPro" id="IPR047175">
    <property type="entry name" value="CotS-like"/>
</dbReference>
<keyword evidence="1" id="KW-0808">Transferase</keyword>
<dbReference type="RefSeq" id="WP_380968011.1">
    <property type="nucleotide sequence ID" value="NZ_JBHTCO010000020.1"/>
</dbReference>
<dbReference type="Proteomes" id="UP001596505">
    <property type="component" value="Unassembled WGS sequence"/>
</dbReference>
<dbReference type="EMBL" id="JBHTCO010000020">
    <property type="protein sequence ID" value="MFC7394303.1"/>
    <property type="molecule type" value="Genomic_DNA"/>
</dbReference>
<keyword evidence="1" id="KW-0418">Kinase</keyword>
<accession>A0ABW2PY90</accession>
<evidence type="ECO:0000313" key="1">
    <source>
        <dbReference type="EMBL" id="MFC7394303.1"/>
    </source>
</evidence>
<comment type="caution">
    <text evidence="1">The sequence shown here is derived from an EMBL/GenBank/DDBJ whole genome shotgun (WGS) entry which is preliminary data.</text>
</comment>
<dbReference type="GO" id="GO:0016301">
    <property type="term" value="F:kinase activity"/>
    <property type="evidence" value="ECO:0007669"/>
    <property type="project" value="UniProtKB-KW"/>
</dbReference>
<sequence length="315" mass="37083">MNNSGFDHFNNNVKGQNQLINIPLENFHHEDIEELAALAQWFQRRGEKNVAVIVPNQKGKWKTKNQGVLGILLAVQPYFRKNTPLAKELANFHNIGSSLQVRNLDGTPYVNGVDYWMNRLDDLLERYKECQKSKTLSDFEKQFKEVFPYFSGLGENAIQYMVDLRIEQRITEPPTICHHRFTNNTWAFGQLWVKSPADWVIDHPARDLAEWMRAAVWEGRSYQDISMFLREYHEEKPVTPLSKSLIMGRLLFPLPFIELCEAYFEDNQRHEQIYEDALFKTLSQTERYESFLKRYAQANMAEIKSVDWLLSNVQR</sequence>
<name>A0ABW2PY90_9BACL</name>
<keyword evidence="2" id="KW-1185">Reference proteome</keyword>
<dbReference type="Gene3D" id="3.90.1200.10">
    <property type="match status" value="1"/>
</dbReference>
<evidence type="ECO:0000313" key="2">
    <source>
        <dbReference type="Proteomes" id="UP001596505"/>
    </source>
</evidence>
<protein>
    <submittedName>
        <fullName evidence="1">Spore coat putative kinase YutH</fullName>
    </submittedName>
</protein>
<gene>
    <name evidence="1" type="primary">yutH</name>
    <name evidence="1" type="ORF">ACFQRG_15205</name>
</gene>
<dbReference type="PANTHER" id="PTHR39179">
    <property type="entry name" value="SPORE COAT PROTEIN I"/>
    <property type="match status" value="1"/>
</dbReference>
<proteinExistence type="predicted"/>
<dbReference type="InterPro" id="IPR014254">
    <property type="entry name" value="Spore_coat_YutH"/>
</dbReference>
<dbReference type="PANTHER" id="PTHR39179:SF2">
    <property type="entry name" value="ENDOSPORE COAT-ASSOCIATED PROTEIN YUTH"/>
    <property type="match status" value="1"/>
</dbReference>
<dbReference type="InterPro" id="IPR011009">
    <property type="entry name" value="Kinase-like_dom_sf"/>
</dbReference>
<dbReference type="SUPFAM" id="SSF56112">
    <property type="entry name" value="Protein kinase-like (PK-like)"/>
    <property type="match status" value="1"/>
</dbReference>
<reference evidence="2" key="1">
    <citation type="journal article" date="2019" name="Int. J. Syst. Evol. Microbiol.">
        <title>The Global Catalogue of Microorganisms (GCM) 10K type strain sequencing project: providing services to taxonomists for standard genome sequencing and annotation.</title>
        <authorList>
            <consortium name="The Broad Institute Genomics Platform"/>
            <consortium name="The Broad Institute Genome Sequencing Center for Infectious Disease"/>
            <person name="Wu L."/>
            <person name="Ma J."/>
        </authorList>
    </citation>
    <scope>NUCLEOTIDE SEQUENCE [LARGE SCALE GENOMIC DNA]</scope>
    <source>
        <strain evidence="2">CGMCC 1.16305</strain>
    </source>
</reference>
<organism evidence="1 2">
    <name type="scientific">Scopulibacillus cellulosilyticus</name>
    <dbReference type="NCBI Taxonomy" id="2665665"/>
    <lineage>
        <taxon>Bacteria</taxon>
        <taxon>Bacillati</taxon>
        <taxon>Bacillota</taxon>
        <taxon>Bacilli</taxon>
        <taxon>Bacillales</taxon>
        <taxon>Sporolactobacillaceae</taxon>
        <taxon>Scopulibacillus</taxon>
    </lineage>
</organism>